<evidence type="ECO:0008006" key="4">
    <source>
        <dbReference type="Google" id="ProtNLM"/>
    </source>
</evidence>
<dbReference type="EMBL" id="CAOQHR010000010">
    <property type="protein sequence ID" value="CAI6340566.1"/>
    <property type="molecule type" value="Genomic_DNA"/>
</dbReference>
<reference evidence="2" key="1">
    <citation type="submission" date="2023-01" db="EMBL/GenBank/DDBJ databases">
        <authorList>
            <person name="Van Ghelder C."/>
            <person name="Rancurel C."/>
        </authorList>
    </citation>
    <scope>NUCLEOTIDE SEQUENCE</scope>
    <source>
        <strain evidence="2">CNCM I-4278</strain>
    </source>
</reference>
<dbReference type="SUPFAM" id="SSF52047">
    <property type="entry name" value="RNI-like"/>
    <property type="match status" value="1"/>
</dbReference>
<comment type="caution">
    <text evidence="2">The sequence shown here is derived from an EMBL/GenBank/DDBJ whole genome shotgun (WGS) entry which is preliminary data.</text>
</comment>
<dbReference type="Proteomes" id="UP001152607">
    <property type="component" value="Unassembled WGS sequence"/>
</dbReference>
<proteinExistence type="predicted"/>
<keyword evidence="3" id="KW-1185">Reference proteome</keyword>
<organism evidence="2 3">
    <name type="scientific">Periconia digitata</name>
    <dbReference type="NCBI Taxonomy" id="1303443"/>
    <lineage>
        <taxon>Eukaryota</taxon>
        <taxon>Fungi</taxon>
        <taxon>Dikarya</taxon>
        <taxon>Ascomycota</taxon>
        <taxon>Pezizomycotina</taxon>
        <taxon>Dothideomycetes</taxon>
        <taxon>Pleosporomycetidae</taxon>
        <taxon>Pleosporales</taxon>
        <taxon>Massarineae</taxon>
        <taxon>Periconiaceae</taxon>
        <taxon>Periconia</taxon>
    </lineage>
</organism>
<evidence type="ECO:0000313" key="3">
    <source>
        <dbReference type="Proteomes" id="UP001152607"/>
    </source>
</evidence>
<dbReference type="AlphaFoldDB" id="A0A9W4XWA9"/>
<dbReference type="OrthoDB" id="3945550at2759"/>
<accession>A0A9W4XWA9</accession>
<sequence>MSDLEGLPADVKSLIAAELHDSDSVKALRQVSRTWRAAAEPVFYRGMQWGVGRNTSLVHDDLDRLLPDDDLTSKVLRYTRFINFKEPEQYQTRSRSVKPIQTQIWPLSPAYDLIKSRTPIWYRDWDKRHRGNVERGQMKGEQMRAPFIASLARFKYLTDVVLQFSVGSSTGLITAIEKHHPRCRLHFQSPQSIRFYSHTIGWDEHAIVKSSCLHSLAFTHSYYAARPITDHETLAPLRSGRLPRNLKHVRITGHNPWKHNFMNVALRGQPREEWRGFIPATDDEAQAEEGKDERKPRLESLRILGYKRSIDIPKLELWQGLADLSNLKSLTLTTKDEAFLAHVASNNPFPKLDELNITLEPIEQATSDSWQLALENFFHNLPPLRSLDISGVFREPELDTIAKVHGATLRRLKFDPQWNQNDDRAEPSPKITAQLLERLASNSPNLSEFTLTVRRTMGDQAEVLCYEALGMLKRLKHLTLNLDCNNGGRYTLLPEKHWSDFDKAIQLPEGTPKRYNGHLKMEMVNSALDEDLVRQIWGVIKGHHSRDGLQTLVIKTYGAGESYYHSSTDLNVIINELSRSYKVTSKPDGTGGLHIVELSKTLRERNRARQHRQPPEEKSKQDSRIRLKEGKFLVFDNIWPYNEGEDFRTKWKSWPLQREQTMREMLTPHELEA</sequence>
<feature type="region of interest" description="Disordered" evidence="1">
    <location>
        <begin position="604"/>
        <end position="624"/>
    </location>
</feature>
<dbReference type="InterPro" id="IPR032675">
    <property type="entry name" value="LRR_dom_sf"/>
</dbReference>
<protein>
    <recommendedName>
        <fullName evidence="4">F-box domain-containing protein</fullName>
    </recommendedName>
</protein>
<name>A0A9W4XWA9_9PLEO</name>
<evidence type="ECO:0000313" key="2">
    <source>
        <dbReference type="EMBL" id="CAI6340566.1"/>
    </source>
</evidence>
<evidence type="ECO:0000256" key="1">
    <source>
        <dbReference type="SAM" id="MobiDB-lite"/>
    </source>
</evidence>
<dbReference type="Gene3D" id="3.80.10.10">
    <property type="entry name" value="Ribonuclease Inhibitor"/>
    <property type="match status" value="1"/>
</dbReference>
<gene>
    <name evidence="2" type="ORF">PDIGIT_LOCUS13746</name>
</gene>